<dbReference type="PANTHER" id="PTHR41795">
    <property type="entry name" value="EXOPOLYSACCHARIDE SYNTHESIS PROTEIN"/>
    <property type="match status" value="1"/>
</dbReference>
<dbReference type="Pfam" id="PF06055">
    <property type="entry name" value="ExoD"/>
    <property type="match status" value="1"/>
</dbReference>
<keyword evidence="3" id="KW-1185">Reference proteome</keyword>
<dbReference type="EMBL" id="JAAKZG010000022">
    <property type="protein sequence ID" value="NGN44949.1"/>
    <property type="molecule type" value="Genomic_DNA"/>
</dbReference>
<dbReference type="PANTHER" id="PTHR41795:SF1">
    <property type="entry name" value="EXOPOLYSACCHARIDE SYNTHESIS PROTEIN"/>
    <property type="match status" value="1"/>
</dbReference>
<evidence type="ECO:0000313" key="2">
    <source>
        <dbReference type="EMBL" id="NGN44949.1"/>
    </source>
</evidence>
<dbReference type="Proteomes" id="UP000481252">
    <property type="component" value="Unassembled WGS sequence"/>
</dbReference>
<comment type="caution">
    <text evidence="2">The sequence shown here is derived from an EMBL/GenBank/DDBJ whole genome shotgun (WGS) entry which is preliminary data.</text>
</comment>
<accession>A0A7C9VGK6</accession>
<evidence type="ECO:0000256" key="1">
    <source>
        <dbReference type="SAM" id="MobiDB-lite"/>
    </source>
</evidence>
<name>A0A7C9VGK6_9HYPH</name>
<evidence type="ECO:0000313" key="3">
    <source>
        <dbReference type="Proteomes" id="UP000481252"/>
    </source>
</evidence>
<dbReference type="AlphaFoldDB" id="A0A7C9VGK6"/>
<dbReference type="RefSeq" id="WP_165121321.1">
    <property type="nucleotide sequence ID" value="NZ_JAAKZG010000022.1"/>
</dbReference>
<gene>
    <name evidence="2" type="ORF">G6N74_28235</name>
</gene>
<protein>
    <submittedName>
        <fullName evidence="2">Exopolysaccharide biosynthesis protein</fullName>
    </submittedName>
</protein>
<proteinExistence type="predicted"/>
<sequence length="139" mass="15211">MPDEEPSTSPVHTPPDSEERGRKLSDILWSIAGDTARERISVGDLVVALGDRALAALMVVFALPTVLPMPPGTSGILGAPLVFLSAQLMLGRRPWLPRKVADRSMFRTDFATPLDRAGPWLADPVAWIGLANTHRWRSY</sequence>
<reference evidence="2 3" key="1">
    <citation type="submission" date="2020-02" db="EMBL/GenBank/DDBJ databases">
        <title>Genome sequence of the type strain CGMCC 1.15528 of Mesorhizobium zhangyense.</title>
        <authorList>
            <person name="Gao J."/>
            <person name="Sun J."/>
        </authorList>
    </citation>
    <scope>NUCLEOTIDE SEQUENCE [LARGE SCALE GENOMIC DNA]</scope>
    <source>
        <strain evidence="2 3">CGMCC 1.15528</strain>
    </source>
</reference>
<dbReference type="InterPro" id="IPR010331">
    <property type="entry name" value="ExoD"/>
</dbReference>
<organism evidence="2 3">
    <name type="scientific">Mesorhizobium zhangyense</name>
    <dbReference type="NCBI Taxonomy" id="1776730"/>
    <lineage>
        <taxon>Bacteria</taxon>
        <taxon>Pseudomonadati</taxon>
        <taxon>Pseudomonadota</taxon>
        <taxon>Alphaproteobacteria</taxon>
        <taxon>Hyphomicrobiales</taxon>
        <taxon>Phyllobacteriaceae</taxon>
        <taxon>Mesorhizobium</taxon>
    </lineage>
</organism>
<feature type="region of interest" description="Disordered" evidence="1">
    <location>
        <begin position="1"/>
        <end position="21"/>
    </location>
</feature>